<sequence length="82" mass="9325">SEITTNQTHLIHQPHVPPTHRHRSPTNQLPNTLGTQNPFRNLNPRIPKGNQFSLEKPTHFSLATTKQSAIFHTAYSSCSFRL</sequence>
<dbReference type="AlphaFoldDB" id="A0A0S3RN00"/>
<protein>
    <submittedName>
        <fullName evidence="2">Uncharacterized protein</fullName>
    </submittedName>
</protein>
<reference evidence="2 3" key="1">
    <citation type="journal article" date="2015" name="Sci. Rep.">
        <title>The power of single molecule real-time sequencing technology in the de novo assembly of a eukaryotic genome.</title>
        <authorList>
            <person name="Sakai H."/>
            <person name="Naito K."/>
            <person name="Ogiso-Tanaka E."/>
            <person name="Takahashi Y."/>
            <person name="Iseki K."/>
            <person name="Muto C."/>
            <person name="Satou K."/>
            <person name="Teruya K."/>
            <person name="Shiroma A."/>
            <person name="Shimoji M."/>
            <person name="Hirano T."/>
            <person name="Itoh T."/>
            <person name="Kaga A."/>
            <person name="Tomooka N."/>
        </authorList>
    </citation>
    <scope>NUCLEOTIDE SEQUENCE [LARGE SCALE GENOMIC DNA]</scope>
    <source>
        <strain evidence="3">cv. Shumari</strain>
    </source>
</reference>
<feature type="compositionally biased region" description="Polar residues" evidence="1">
    <location>
        <begin position="1"/>
        <end position="10"/>
    </location>
</feature>
<keyword evidence="3" id="KW-1185">Reference proteome</keyword>
<proteinExistence type="predicted"/>
<name>A0A0S3RN00_PHAAN</name>
<feature type="non-terminal residue" evidence="2">
    <location>
        <position position="1"/>
    </location>
</feature>
<evidence type="ECO:0000313" key="3">
    <source>
        <dbReference type="Proteomes" id="UP000291084"/>
    </source>
</evidence>
<accession>A0A0S3RN00</accession>
<evidence type="ECO:0000256" key="1">
    <source>
        <dbReference type="SAM" id="MobiDB-lite"/>
    </source>
</evidence>
<feature type="compositionally biased region" description="Polar residues" evidence="1">
    <location>
        <begin position="25"/>
        <end position="38"/>
    </location>
</feature>
<evidence type="ECO:0000313" key="2">
    <source>
        <dbReference type="EMBL" id="BAT81912.1"/>
    </source>
</evidence>
<dbReference type="EMBL" id="AP015036">
    <property type="protein sequence ID" value="BAT81912.1"/>
    <property type="molecule type" value="Genomic_DNA"/>
</dbReference>
<organism evidence="2 3">
    <name type="scientific">Vigna angularis var. angularis</name>
    <dbReference type="NCBI Taxonomy" id="157739"/>
    <lineage>
        <taxon>Eukaryota</taxon>
        <taxon>Viridiplantae</taxon>
        <taxon>Streptophyta</taxon>
        <taxon>Embryophyta</taxon>
        <taxon>Tracheophyta</taxon>
        <taxon>Spermatophyta</taxon>
        <taxon>Magnoliopsida</taxon>
        <taxon>eudicotyledons</taxon>
        <taxon>Gunneridae</taxon>
        <taxon>Pentapetalae</taxon>
        <taxon>rosids</taxon>
        <taxon>fabids</taxon>
        <taxon>Fabales</taxon>
        <taxon>Fabaceae</taxon>
        <taxon>Papilionoideae</taxon>
        <taxon>50 kb inversion clade</taxon>
        <taxon>NPAAA clade</taxon>
        <taxon>indigoferoid/millettioid clade</taxon>
        <taxon>Phaseoleae</taxon>
        <taxon>Vigna</taxon>
    </lineage>
</organism>
<feature type="region of interest" description="Disordered" evidence="1">
    <location>
        <begin position="1"/>
        <end position="38"/>
    </location>
</feature>
<gene>
    <name evidence="2" type="primary">Vigan.03G182400</name>
    <name evidence="2" type="ORF">VIGAN_03182400</name>
</gene>
<dbReference type="Proteomes" id="UP000291084">
    <property type="component" value="Chromosome 3"/>
</dbReference>